<feature type="region of interest" description="Disordered" evidence="1">
    <location>
        <begin position="740"/>
        <end position="774"/>
    </location>
</feature>
<sequence>MMWPTPNKGYDGRHLLKIWEKVREDCATREKPLKLVGHSTDSAGFSLSALVTLMTPTEATVKEGIMYLGLCIPDERFVAPYFWSLPSIAYSDFDHLRRTLLRNLKYDTRDLTMYKDGNGTMVATINHLHELMEICLQQGEAIPFLAQDLVLINFFDQRPDTANRIFSLKVAEMLESHVRGSQATCLYIIAAYHLTEPFYNVEFGTPEQIQMSVSTGITIFRLWRRYLELKKMRLHALPNASKIKEKRGHFLTYGAYTTAELIFSAASLHCLAMFLHFKDLGPSLCSPNRSGTISTEKIIGQLQGKTTNIQTLDTSPTFGDMLNRSKDLQFITEAINDLSSYEGVRIPSTSNRKTSHFRSTSNPQPTNYQYPDSYQEFLKKQQDMHKRGVKRAQELINKFLPEDFSTLLESHGVWDLPYSFKKPTGIKMVSVGPPPKEYNKLHVSLSSSADSAAVISNTEEENATDIDDVQVEEEEQPKGSTTDSKDSDPSSHTSVSDVEDSDSDHDDHNSDTGKSVPPNMRWYIKKDGNNVHISKALKVLLPREYISKERSRRHWVGKSLIQAWSKIDKSHDVIRFRDVAVRVKDQVEFLHILSIQSEEVKEQISANSKNKGSVRGRPYTEVSQGKYDVPYKILLSKWIPLNKVLCEIEMVKNEDGTSSLSEDSIAKLQLKEKDNLKIASTADTNTDDDYYEVEKVLEVRLNKQFHSEEYKVRFKGYTSDDDMWLPSSAFKEPVTFHTVSKRGRLRKHRMKEGSSAPETQGNNPRKTPTETNLKRKYVRVDSYGLQNSIIKDLKTLKWLMSCSGTFSLHIGKKPKKGKQSRDGRHFRQTVNQMTGIRDDYLSSEDEEDSKKLVTFASTHQGDSDQPLYHYPGQQCAGIAFISLLYSTILPVASWKK</sequence>
<protein>
    <recommendedName>
        <fullName evidence="2">Chromo domain-containing protein</fullName>
    </recommendedName>
</protein>
<dbReference type="InterPro" id="IPR000953">
    <property type="entry name" value="Chromo/chromo_shadow_dom"/>
</dbReference>
<evidence type="ECO:0000313" key="4">
    <source>
        <dbReference type="Proteomes" id="UP001159405"/>
    </source>
</evidence>
<organism evidence="3 4">
    <name type="scientific">Porites lobata</name>
    <dbReference type="NCBI Taxonomy" id="104759"/>
    <lineage>
        <taxon>Eukaryota</taxon>
        <taxon>Metazoa</taxon>
        <taxon>Cnidaria</taxon>
        <taxon>Anthozoa</taxon>
        <taxon>Hexacorallia</taxon>
        <taxon>Scleractinia</taxon>
        <taxon>Fungiina</taxon>
        <taxon>Poritidae</taxon>
        <taxon>Porites</taxon>
    </lineage>
</organism>
<evidence type="ECO:0000256" key="1">
    <source>
        <dbReference type="SAM" id="MobiDB-lite"/>
    </source>
</evidence>
<dbReference type="Gene3D" id="2.40.50.40">
    <property type="match status" value="1"/>
</dbReference>
<proteinExistence type="predicted"/>
<dbReference type="PROSITE" id="PS50013">
    <property type="entry name" value="CHROMO_2"/>
    <property type="match status" value="1"/>
</dbReference>
<name>A0ABN8RXR9_9CNID</name>
<feature type="region of interest" description="Disordered" evidence="1">
    <location>
        <begin position="459"/>
        <end position="521"/>
    </location>
</feature>
<dbReference type="Proteomes" id="UP001159405">
    <property type="component" value="Unassembled WGS sequence"/>
</dbReference>
<dbReference type="EMBL" id="CALNXK010000364">
    <property type="protein sequence ID" value="CAH3183785.1"/>
    <property type="molecule type" value="Genomic_DNA"/>
</dbReference>
<dbReference type="SUPFAM" id="SSF54160">
    <property type="entry name" value="Chromo domain-like"/>
    <property type="match status" value="1"/>
</dbReference>
<accession>A0ABN8RXR9</accession>
<keyword evidence="4" id="KW-1185">Reference proteome</keyword>
<evidence type="ECO:0000313" key="3">
    <source>
        <dbReference type="EMBL" id="CAH3183785.1"/>
    </source>
</evidence>
<feature type="compositionally biased region" description="Polar residues" evidence="1">
    <location>
        <begin position="347"/>
        <end position="368"/>
    </location>
</feature>
<reference evidence="3 4" key="1">
    <citation type="submission" date="2022-05" db="EMBL/GenBank/DDBJ databases">
        <authorList>
            <consortium name="Genoscope - CEA"/>
            <person name="William W."/>
        </authorList>
    </citation>
    <scope>NUCLEOTIDE SEQUENCE [LARGE SCALE GENOMIC DNA]</scope>
</reference>
<dbReference type="InterPro" id="IPR016197">
    <property type="entry name" value="Chromo-like_dom_sf"/>
</dbReference>
<feature type="compositionally biased region" description="Polar residues" evidence="1">
    <location>
        <begin position="756"/>
        <end position="771"/>
    </location>
</feature>
<comment type="caution">
    <text evidence="3">The sequence shown here is derived from an EMBL/GenBank/DDBJ whole genome shotgun (WGS) entry which is preliminary data.</text>
</comment>
<feature type="compositionally biased region" description="Basic residues" evidence="1">
    <location>
        <begin position="740"/>
        <end position="750"/>
    </location>
</feature>
<gene>
    <name evidence="3" type="ORF">PLOB_00029130</name>
</gene>
<feature type="compositionally biased region" description="Acidic residues" evidence="1">
    <location>
        <begin position="459"/>
        <end position="475"/>
    </location>
</feature>
<feature type="region of interest" description="Disordered" evidence="1">
    <location>
        <begin position="345"/>
        <end position="368"/>
    </location>
</feature>
<feature type="domain" description="Chromo" evidence="2">
    <location>
        <begin position="691"/>
        <end position="751"/>
    </location>
</feature>
<evidence type="ECO:0000259" key="2">
    <source>
        <dbReference type="PROSITE" id="PS50013"/>
    </source>
</evidence>